<gene>
    <name evidence="1" type="ORF">AXG55_10815</name>
</gene>
<dbReference type="KEGG" id="saqi:AXG55_10815"/>
<keyword evidence="2" id="KW-1185">Reference proteome</keyword>
<dbReference type="Proteomes" id="UP000184731">
    <property type="component" value="Chromosome"/>
</dbReference>
<dbReference type="RefSeq" id="WP_148698126.1">
    <property type="nucleotide sequence ID" value="NZ_CP017834.1"/>
</dbReference>
<protein>
    <recommendedName>
        <fullName evidence="3">Lipoprotein</fullName>
    </recommendedName>
</protein>
<name>A0A1L4D2F1_9BACT</name>
<dbReference type="EMBL" id="CP017834">
    <property type="protein sequence ID" value="APJ04370.1"/>
    <property type="molecule type" value="Genomic_DNA"/>
</dbReference>
<accession>A0A1L4D2F1</accession>
<dbReference type="AlphaFoldDB" id="A0A1L4D2F1"/>
<dbReference type="STRING" id="1915309.AXG55_10815"/>
<evidence type="ECO:0000313" key="1">
    <source>
        <dbReference type="EMBL" id="APJ04370.1"/>
    </source>
</evidence>
<organism evidence="1 2">
    <name type="scientific">Silvanigrella aquatica</name>
    <dbReference type="NCBI Taxonomy" id="1915309"/>
    <lineage>
        <taxon>Bacteria</taxon>
        <taxon>Pseudomonadati</taxon>
        <taxon>Bdellovibrionota</taxon>
        <taxon>Oligoflexia</taxon>
        <taxon>Silvanigrellales</taxon>
        <taxon>Silvanigrellaceae</taxon>
        <taxon>Silvanigrella</taxon>
    </lineage>
</organism>
<proteinExistence type="predicted"/>
<sequence length="167" mass="18510">MIKFFRKKYLYLIMTSLFTISCKKETISSSAQGETPIVPNSKSVNITYTGNNSTPSIYNLTLNYSNSTHKFYLGGHDNIEFSQINFNIIPSLLGISSLNINSIPSNNSFCNSVFIIKPGTEEGTGIIILNDNVSKNSLTQSITCNYSIASKFYTVLSNSLEVTFNKI</sequence>
<reference evidence="1 2" key="1">
    <citation type="submission" date="2016-10" db="EMBL/GenBank/DDBJ databases">
        <title>Silvanigrella aquatica sp. nov., isolated from a freshwater lake located in the Black Forest, Germany, description of Silvanigrellaceae fam. nov., Silvanigrellales ord. nov., reclassification of the order Bdellovibrionales in the class Oligoflexia, reclassification of the families Bacteriovoracaceae and Halobacteriovoraceae in the new order Bacteriovoracales ord. nov., and reclassification of the family Pseudobacteriovoracaceae in the order Oligoflexiales.</title>
        <authorList>
            <person name="Hahn M.W."/>
            <person name="Schmidt J."/>
            <person name="Koll U."/>
            <person name="Rohde M."/>
            <person name="Verbag S."/>
            <person name="Pitt A."/>
            <person name="Nakai R."/>
            <person name="Naganuma T."/>
            <person name="Lang E."/>
        </authorList>
    </citation>
    <scope>NUCLEOTIDE SEQUENCE [LARGE SCALE GENOMIC DNA]</scope>
    <source>
        <strain evidence="1 2">MWH-Nonnen-W8red</strain>
    </source>
</reference>
<dbReference type="PROSITE" id="PS51257">
    <property type="entry name" value="PROKAR_LIPOPROTEIN"/>
    <property type="match status" value="1"/>
</dbReference>
<evidence type="ECO:0008006" key="3">
    <source>
        <dbReference type="Google" id="ProtNLM"/>
    </source>
</evidence>
<evidence type="ECO:0000313" key="2">
    <source>
        <dbReference type="Proteomes" id="UP000184731"/>
    </source>
</evidence>